<reference evidence="13" key="2">
    <citation type="submission" date="2013-01" db="EMBL/GenBank/DDBJ databases">
        <authorList>
            <person name="Kurabayashi A."/>
            <person name="Sumida M."/>
        </authorList>
    </citation>
    <scope>NUCLEOTIDE SEQUENCE</scope>
    <source>
        <strain evidence="13">No. B05</strain>
    </source>
</reference>
<organism evidence="13">
    <name type="scientific">Trichobatrachus robustus</name>
    <name type="common">Hairy frog</name>
    <name type="synonym">Astylosternus robustus</name>
    <dbReference type="NCBI Taxonomy" id="111096"/>
    <lineage>
        <taxon>Eukaryota</taxon>
        <taxon>Metazoa</taxon>
        <taxon>Chordata</taxon>
        <taxon>Craniata</taxon>
        <taxon>Vertebrata</taxon>
        <taxon>Euteleostomi</taxon>
        <taxon>Amphibia</taxon>
        <taxon>Batrachia</taxon>
        <taxon>Anura</taxon>
        <taxon>Neobatrachia</taxon>
        <taxon>Microhyloidea</taxon>
        <taxon>Arthroleptidae</taxon>
        <taxon>Trichobatrachus</taxon>
    </lineage>
</organism>
<accession>W0TH36</accession>
<evidence type="ECO:0000256" key="12">
    <source>
        <dbReference type="RuleBase" id="RU003661"/>
    </source>
</evidence>
<evidence type="ECO:0000256" key="2">
    <source>
        <dbReference type="ARBA" id="ARBA00008892"/>
    </source>
</evidence>
<geneLocation type="mitochondrion" evidence="13"/>
<dbReference type="Pfam" id="PF00895">
    <property type="entry name" value="ATP-synt_8"/>
    <property type="match status" value="1"/>
</dbReference>
<dbReference type="AlphaFoldDB" id="W0TH36"/>
<dbReference type="GeneID" id="18252377"/>
<dbReference type="GO" id="GO:0045259">
    <property type="term" value="C:proton-transporting ATP synthase complex"/>
    <property type="evidence" value="ECO:0007669"/>
    <property type="project" value="UniProtKB-KW"/>
</dbReference>
<evidence type="ECO:0000256" key="5">
    <source>
        <dbReference type="ARBA" id="ARBA00022692"/>
    </source>
</evidence>
<dbReference type="RefSeq" id="YP_009000572.1">
    <property type="nucleotide sequence ID" value="NC_023382.1"/>
</dbReference>
<dbReference type="CTD" id="4509"/>
<keyword evidence="9 12" id="KW-0496">Mitochondrion</keyword>
<keyword evidence="4 12" id="KW-0138">CF(0)</keyword>
<keyword evidence="11" id="KW-0066">ATP synthesis</keyword>
<comment type="similarity">
    <text evidence="2 12">Belongs to the ATPase protein 8 family.</text>
</comment>
<evidence type="ECO:0000256" key="8">
    <source>
        <dbReference type="ARBA" id="ARBA00023065"/>
    </source>
</evidence>
<dbReference type="GO" id="GO:0015986">
    <property type="term" value="P:proton motive force-driven ATP synthesis"/>
    <property type="evidence" value="ECO:0007669"/>
    <property type="project" value="InterPro"/>
</dbReference>
<dbReference type="PANTHER" id="PTHR39937">
    <property type="entry name" value="ATP SYNTHASE PROTEIN 8"/>
    <property type="match status" value="1"/>
</dbReference>
<evidence type="ECO:0000256" key="7">
    <source>
        <dbReference type="ARBA" id="ARBA00022989"/>
    </source>
</evidence>
<dbReference type="GO" id="GO:0031966">
    <property type="term" value="C:mitochondrial membrane"/>
    <property type="evidence" value="ECO:0007669"/>
    <property type="project" value="UniProtKB-SubCell"/>
</dbReference>
<dbReference type="InterPro" id="IPR001421">
    <property type="entry name" value="ATP8_metazoa"/>
</dbReference>
<evidence type="ECO:0000256" key="11">
    <source>
        <dbReference type="ARBA" id="ARBA00023310"/>
    </source>
</evidence>
<evidence type="ECO:0000256" key="3">
    <source>
        <dbReference type="ARBA" id="ARBA00022448"/>
    </source>
</evidence>
<proteinExistence type="inferred from homology"/>
<evidence type="ECO:0000256" key="1">
    <source>
        <dbReference type="ARBA" id="ARBA00004304"/>
    </source>
</evidence>
<keyword evidence="10" id="KW-0472">Membrane</keyword>
<keyword evidence="3 12" id="KW-0813">Transport</keyword>
<name>W0TH36_TRIRB</name>
<evidence type="ECO:0000256" key="10">
    <source>
        <dbReference type="ARBA" id="ARBA00023136"/>
    </source>
</evidence>
<evidence type="ECO:0000256" key="9">
    <source>
        <dbReference type="ARBA" id="ARBA00023128"/>
    </source>
</evidence>
<dbReference type="GO" id="GO:0015078">
    <property type="term" value="F:proton transmembrane transporter activity"/>
    <property type="evidence" value="ECO:0007669"/>
    <property type="project" value="InterPro"/>
</dbReference>
<keyword evidence="5 12" id="KW-0812">Transmembrane</keyword>
<keyword evidence="6 12" id="KW-0375">Hydrogen ion transport</keyword>
<evidence type="ECO:0000256" key="6">
    <source>
        <dbReference type="ARBA" id="ARBA00022781"/>
    </source>
</evidence>
<keyword evidence="8 12" id="KW-0406">Ion transport</keyword>
<dbReference type="PANTHER" id="PTHR39937:SF1">
    <property type="entry name" value="ATP SYNTHASE PROTEIN 8"/>
    <property type="match status" value="1"/>
</dbReference>
<dbReference type="InterPro" id="IPR050635">
    <property type="entry name" value="ATPase_protein_8"/>
</dbReference>
<keyword evidence="7" id="KW-1133">Transmembrane helix</keyword>
<reference evidence="13" key="1">
    <citation type="journal article" date="2013" name="BMC Genomics">
        <title>Afrobatrachian mitochondrial genomes: genome reorganization, gene rearrangement mechanisms, and evolutionary trends of duplicated and rearranged genes.</title>
        <authorList>
            <person name="Kurabayashi A."/>
            <person name="Sumida M."/>
        </authorList>
    </citation>
    <scope>NUCLEOTIDE SEQUENCE</scope>
    <source>
        <strain evidence="13">No. B05</strain>
    </source>
</reference>
<comment type="subcellular location">
    <subcellularLocation>
        <location evidence="1 12">Mitochondrion membrane</location>
        <topology evidence="1 12">Single-pass membrane protein</topology>
    </subcellularLocation>
</comment>
<gene>
    <name evidence="13" type="primary">atp8</name>
    <name evidence="13" type="synonym">ATPase8</name>
</gene>
<evidence type="ECO:0000256" key="4">
    <source>
        <dbReference type="ARBA" id="ARBA00022547"/>
    </source>
</evidence>
<dbReference type="EMBL" id="AB777219">
    <property type="protein sequence ID" value="BAO42927.1"/>
    <property type="molecule type" value="Genomic_DNA"/>
</dbReference>
<evidence type="ECO:0000313" key="13">
    <source>
        <dbReference type="EMBL" id="BAO42927.1"/>
    </source>
</evidence>
<sequence length="54" mass="6446">MPQLMPDPWFAIFITSWLTLMMLAPKKILSHKILNEPNPKSTKVQQNPWTWPWL</sequence>
<protein>
    <recommendedName>
        <fullName evidence="12">ATP synthase complex subunit 8</fullName>
    </recommendedName>
</protein>